<dbReference type="KEGG" id="dpx:DAPPUDRAFT_313879"/>
<dbReference type="Proteomes" id="UP000000305">
    <property type="component" value="Unassembled WGS sequence"/>
</dbReference>
<dbReference type="OrthoDB" id="10579658at2759"/>
<keyword evidence="3" id="KW-1185">Reference proteome</keyword>
<gene>
    <name evidence="2" type="ORF">DAPPUDRAFT_313879</name>
</gene>
<organism evidence="2 3">
    <name type="scientific">Daphnia pulex</name>
    <name type="common">Water flea</name>
    <dbReference type="NCBI Taxonomy" id="6669"/>
    <lineage>
        <taxon>Eukaryota</taxon>
        <taxon>Metazoa</taxon>
        <taxon>Ecdysozoa</taxon>
        <taxon>Arthropoda</taxon>
        <taxon>Crustacea</taxon>
        <taxon>Branchiopoda</taxon>
        <taxon>Diplostraca</taxon>
        <taxon>Cladocera</taxon>
        <taxon>Anomopoda</taxon>
        <taxon>Daphniidae</taxon>
        <taxon>Daphnia</taxon>
    </lineage>
</organism>
<accession>E9G5J8</accession>
<evidence type="ECO:0000313" key="2">
    <source>
        <dbReference type="EMBL" id="EFX85618.1"/>
    </source>
</evidence>
<feature type="chain" id="PRO_5003240902" evidence="1">
    <location>
        <begin position="20"/>
        <end position="88"/>
    </location>
</feature>
<evidence type="ECO:0000256" key="1">
    <source>
        <dbReference type="SAM" id="SignalP"/>
    </source>
</evidence>
<dbReference type="InParanoid" id="E9G5J8"/>
<dbReference type="AlphaFoldDB" id="E9G5J8"/>
<keyword evidence="1" id="KW-0732">Signal</keyword>
<name>E9G5J8_DAPPU</name>
<feature type="signal peptide" evidence="1">
    <location>
        <begin position="1"/>
        <end position="19"/>
    </location>
</feature>
<evidence type="ECO:0000313" key="3">
    <source>
        <dbReference type="Proteomes" id="UP000000305"/>
    </source>
</evidence>
<dbReference type="HOGENOM" id="CLU_2471308_0_0_1"/>
<proteinExistence type="predicted"/>
<dbReference type="EMBL" id="GL732532">
    <property type="protein sequence ID" value="EFX85618.1"/>
    <property type="molecule type" value="Genomic_DNA"/>
</dbReference>
<dbReference type="PhylomeDB" id="E9G5J8"/>
<reference evidence="2 3" key="1">
    <citation type="journal article" date="2011" name="Science">
        <title>The ecoresponsive genome of Daphnia pulex.</title>
        <authorList>
            <person name="Colbourne J.K."/>
            <person name="Pfrender M.E."/>
            <person name="Gilbert D."/>
            <person name="Thomas W.K."/>
            <person name="Tucker A."/>
            <person name="Oakley T.H."/>
            <person name="Tokishita S."/>
            <person name="Aerts A."/>
            <person name="Arnold G.J."/>
            <person name="Basu M.K."/>
            <person name="Bauer D.J."/>
            <person name="Caceres C.E."/>
            <person name="Carmel L."/>
            <person name="Casola C."/>
            <person name="Choi J.H."/>
            <person name="Detter J.C."/>
            <person name="Dong Q."/>
            <person name="Dusheyko S."/>
            <person name="Eads B.D."/>
            <person name="Frohlich T."/>
            <person name="Geiler-Samerotte K.A."/>
            <person name="Gerlach D."/>
            <person name="Hatcher P."/>
            <person name="Jogdeo S."/>
            <person name="Krijgsveld J."/>
            <person name="Kriventseva E.V."/>
            <person name="Kultz D."/>
            <person name="Laforsch C."/>
            <person name="Lindquist E."/>
            <person name="Lopez J."/>
            <person name="Manak J.R."/>
            <person name="Muller J."/>
            <person name="Pangilinan J."/>
            <person name="Patwardhan R.P."/>
            <person name="Pitluck S."/>
            <person name="Pritham E.J."/>
            <person name="Rechtsteiner A."/>
            <person name="Rho M."/>
            <person name="Rogozin I.B."/>
            <person name="Sakarya O."/>
            <person name="Salamov A."/>
            <person name="Schaack S."/>
            <person name="Shapiro H."/>
            <person name="Shiga Y."/>
            <person name="Skalitzky C."/>
            <person name="Smith Z."/>
            <person name="Souvorov A."/>
            <person name="Sung W."/>
            <person name="Tang Z."/>
            <person name="Tsuchiya D."/>
            <person name="Tu H."/>
            <person name="Vos H."/>
            <person name="Wang M."/>
            <person name="Wolf Y.I."/>
            <person name="Yamagata H."/>
            <person name="Yamada T."/>
            <person name="Ye Y."/>
            <person name="Shaw J.R."/>
            <person name="Andrews J."/>
            <person name="Crease T.J."/>
            <person name="Tang H."/>
            <person name="Lucas S.M."/>
            <person name="Robertson H.M."/>
            <person name="Bork P."/>
            <person name="Koonin E.V."/>
            <person name="Zdobnov E.M."/>
            <person name="Grigoriev I.V."/>
            <person name="Lynch M."/>
            <person name="Boore J.L."/>
        </authorList>
    </citation>
    <scope>NUCLEOTIDE SEQUENCE [LARGE SCALE GENOMIC DNA]</scope>
</reference>
<sequence length="88" mass="9978">MVKFTVALVLVFFATVTLANSPSYNGNWKGTYGPYGETFPKGSYDYDQPSPYEYRGKPSYAPPQYGSRSLPSYGYNKYETPKSYGSYY</sequence>
<protein>
    <submittedName>
        <fullName evidence="2">Uncharacterized protein</fullName>
    </submittedName>
</protein>